<dbReference type="Proteomes" id="UP000282515">
    <property type="component" value="Unassembled WGS sequence"/>
</dbReference>
<dbReference type="EMBL" id="RDBF01000005">
    <property type="protein sequence ID" value="RLV56060.1"/>
    <property type="molecule type" value="Genomic_DNA"/>
</dbReference>
<sequence length="154" mass="16708">MSVYDTDLTVGVAMLLADHGHGTWDPEGVYQPGETGIVLDLVPQTPDDVITLSAYGVDDDVTEGRSVVGVQIRNRATAGDNPRPARELAAAIFTTLHGRTQITLATGLRVHQINRASWTSGGQDSNRRWSMIQNFYADIYIPAKQLYPPGGMTP</sequence>
<proteinExistence type="predicted"/>
<gene>
    <name evidence="1" type="ORF">D9V41_09230</name>
</gene>
<evidence type="ECO:0000313" key="1">
    <source>
        <dbReference type="EMBL" id="RLV56060.1"/>
    </source>
</evidence>
<name>A0A3L8PLC7_9ACTN</name>
<reference evidence="1 2" key="1">
    <citation type="submission" date="2018-10" db="EMBL/GenBank/DDBJ databases">
        <title>Aeromicrobium sp. 9W16Y-2 whole genome shotgun sequence.</title>
        <authorList>
            <person name="Li F."/>
        </authorList>
    </citation>
    <scope>NUCLEOTIDE SEQUENCE [LARGE SCALE GENOMIC DNA]</scope>
    <source>
        <strain evidence="1 2">9W16Y-2</strain>
    </source>
</reference>
<protein>
    <recommendedName>
        <fullName evidence="3">DUF3168 domain-containing protein</fullName>
    </recommendedName>
</protein>
<evidence type="ECO:0000313" key="2">
    <source>
        <dbReference type="Proteomes" id="UP000282515"/>
    </source>
</evidence>
<dbReference type="OrthoDB" id="4953313at2"/>
<dbReference type="RefSeq" id="WP_121794256.1">
    <property type="nucleotide sequence ID" value="NZ_RDBF01000005.1"/>
</dbReference>
<evidence type="ECO:0008006" key="3">
    <source>
        <dbReference type="Google" id="ProtNLM"/>
    </source>
</evidence>
<comment type="caution">
    <text evidence="1">The sequence shown here is derived from an EMBL/GenBank/DDBJ whole genome shotgun (WGS) entry which is preliminary data.</text>
</comment>
<dbReference type="InterPro" id="IPR024411">
    <property type="entry name" value="Tail_terminator_phage"/>
</dbReference>
<keyword evidence="2" id="KW-1185">Reference proteome</keyword>
<organism evidence="1 2">
    <name type="scientific">Aeromicrobium phragmitis</name>
    <dbReference type="NCBI Taxonomy" id="2478914"/>
    <lineage>
        <taxon>Bacteria</taxon>
        <taxon>Bacillati</taxon>
        <taxon>Actinomycetota</taxon>
        <taxon>Actinomycetes</taxon>
        <taxon>Propionibacteriales</taxon>
        <taxon>Nocardioidaceae</taxon>
        <taxon>Aeromicrobium</taxon>
    </lineage>
</organism>
<dbReference type="Pfam" id="PF12691">
    <property type="entry name" value="Phage_tail_terminator_6"/>
    <property type="match status" value="1"/>
</dbReference>
<dbReference type="AlphaFoldDB" id="A0A3L8PLC7"/>
<accession>A0A3L8PLC7</accession>